<dbReference type="EMBL" id="BAAAWD010000015">
    <property type="protein sequence ID" value="GAA3026260.1"/>
    <property type="molecule type" value="Genomic_DNA"/>
</dbReference>
<evidence type="ECO:0000313" key="1">
    <source>
        <dbReference type="EMBL" id="GAA3026260.1"/>
    </source>
</evidence>
<comment type="caution">
    <text evidence="1">The sequence shown here is derived from an EMBL/GenBank/DDBJ whole genome shotgun (WGS) entry which is preliminary data.</text>
</comment>
<name>A0ABP6KXG5_9ACTN</name>
<protein>
    <submittedName>
        <fullName evidence="1">Uncharacterized protein</fullName>
    </submittedName>
</protein>
<gene>
    <name evidence="1" type="ORF">GCM10017559_60200</name>
</gene>
<keyword evidence="2" id="KW-1185">Reference proteome</keyword>
<reference evidence="2" key="1">
    <citation type="journal article" date="2019" name="Int. J. Syst. Evol. Microbiol.">
        <title>The Global Catalogue of Microorganisms (GCM) 10K type strain sequencing project: providing services to taxonomists for standard genome sequencing and annotation.</title>
        <authorList>
            <consortium name="The Broad Institute Genomics Platform"/>
            <consortium name="The Broad Institute Genome Sequencing Center for Infectious Disease"/>
            <person name="Wu L."/>
            <person name="Ma J."/>
        </authorList>
    </citation>
    <scope>NUCLEOTIDE SEQUENCE [LARGE SCALE GENOMIC DNA]</scope>
    <source>
        <strain evidence="2">JCM 3106</strain>
    </source>
</reference>
<dbReference type="Proteomes" id="UP001499930">
    <property type="component" value="Unassembled WGS sequence"/>
</dbReference>
<organism evidence="1 2">
    <name type="scientific">Streptosporangium longisporum</name>
    <dbReference type="NCBI Taxonomy" id="46187"/>
    <lineage>
        <taxon>Bacteria</taxon>
        <taxon>Bacillati</taxon>
        <taxon>Actinomycetota</taxon>
        <taxon>Actinomycetes</taxon>
        <taxon>Streptosporangiales</taxon>
        <taxon>Streptosporangiaceae</taxon>
        <taxon>Streptosporangium</taxon>
    </lineage>
</organism>
<accession>A0ABP6KXG5</accession>
<evidence type="ECO:0000313" key="2">
    <source>
        <dbReference type="Proteomes" id="UP001499930"/>
    </source>
</evidence>
<sequence length="47" mass="5033">MLVQVVEFWGARVVTGQVIAVGVPVPVKAVVVTPTPVRVVLPVLRTR</sequence>
<proteinExistence type="predicted"/>